<protein>
    <recommendedName>
        <fullName evidence="1">Ricin B lectin domain-containing protein</fullName>
    </recommendedName>
</protein>
<dbReference type="Proteomes" id="UP000033393">
    <property type="component" value="Unassembled WGS sequence"/>
</dbReference>
<dbReference type="Gene3D" id="2.80.10.50">
    <property type="match status" value="3"/>
</dbReference>
<reference evidence="2 3" key="1">
    <citation type="submission" date="2015-02" db="EMBL/GenBank/DDBJ databases">
        <authorList>
            <person name="Ju K.-S."/>
            <person name="Doroghazi J.R."/>
            <person name="Metcalf W."/>
        </authorList>
    </citation>
    <scope>NUCLEOTIDE SEQUENCE [LARGE SCALE GENOMIC DNA]</scope>
    <source>
        <strain evidence="2 3">NRRL B-16140</strain>
    </source>
</reference>
<feature type="domain" description="Ricin B lectin" evidence="1">
    <location>
        <begin position="45"/>
        <end position="178"/>
    </location>
</feature>
<name>A0A0F0GYM0_LENAE</name>
<dbReference type="CDD" id="cd00161">
    <property type="entry name" value="beta-trefoil_Ricin-like"/>
    <property type="match status" value="1"/>
</dbReference>
<dbReference type="PATRIC" id="fig|68170.10.peg.5359"/>
<keyword evidence="3" id="KW-1185">Reference proteome</keyword>
<dbReference type="SMART" id="SM00458">
    <property type="entry name" value="RICIN"/>
    <property type="match status" value="1"/>
</dbReference>
<evidence type="ECO:0000313" key="2">
    <source>
        <dbReference type="EMBL" id="KJK47097.1"/>
    </source>
</evidence>
<comment type="caution">
    <text evidence="2">The sequence shown here is derived from an EMBL/GenBank/DDBJ whole genome shotgun (WGS) entry which is preliminary data.</text>
</comment>
<dbReference type="AlphaFoldDB" id="A0A0F0GYM0"/>
<dbReference type="EMBL" id="JYJG01000145">
    <property type="protein sequence ID" value="KJK47097.1"/>
    <property type="molecule type" value="Genomic_DNA"/>
</dbReference>
<dbReference type="InterPro" id="IPR035992">
    <property type="entry name" value="Ricin_B-like_lectins"/>
</dbReference>
<dbReference type="Pfam" id="PF14200">
    <property type="entry name" value="RicinB_lectin_2"/>
    <property type="match status" value="1"/>
</dbReference>
<evidence type="ECO:0000259" key="1">
    <source>
        <dbReference type="SMART" id="SM00458"/>
    </source>
</evidence>
<gene>
    <name evidence="2" type="ORF">UK23_21500</name>
</gene>
<accession>A0A0F0GYM0</accession>
<evidence type="ECO:0000313" key="3">
    <source>
        <dbReference type="Proteomes" id="UP000033393"/>
    </source>
</evidence>
<proteinExistence type="predicted"/>
<sequence>MSFTAPATGNRVYLQLSTTKSGSPVFTDAVEYFNLAGSGGDGPAPGTYRIVNRNSGKPLAVAGNSTADGAKVVQQSGTATWTIATTSDGSYTLRYVPSGKVLDVNANSSTAGLQLQQWTANGGTNQMWYLRSTGNGYYTIVSHDSGLAADVYGAATSDGAQVVQWTANGGANQQWQLNRA</sequence>
<dbReference type="PROSITE" id="PS50231">
    <property type="entry name" value="RICIN_B_LECTIN"/>
    <property type="match status" value="1"/>
</dbReference>
<organism evidence="2 3">
    <name type="scientific">Lentzea aerocolonigenes</name>
    <name type="common">Lechevalieria aerocolonigenes</name>
    <name type="synonym">Saccharothrix aerocolonigenes</name>
    <dbReference type="NCBI Taxonomy" id="68170"/>
    <lineage>
        <taxon>Bacteria</taxon>
        <taxon>Bacillati</taxon>
        <taxon>Actinomycetota</taxon>
        <taxon>Actinomycetes</taxon>
        <taxon>Pseudonocardiales</taxon>
        <taxon>Pseudonocardiaceae</taxon>
        <taxon>Lentzea</taxon>
    </lineage>
</organism>
<dbReference type="SUPFAM" id="SSF50370">
    <property type="entry name" value="Ricin B-like lectins"/>
    <property type="match status" value="1"/>
</dbReference>
<dbReference type="InterPro" id="IPR000772">
    <property type="entry name" value="Ricin_B_lectin"/>
</dbReference>